<sequence length="94" mass="10427">MSFRRGLFAVGGIMGVAVLLRYTIVPDEEKILKSMSPELRAEYERNKEKRRAQHDAIMAQILENAKSDKPIWDVKPTLPASVPSTAAGTESGKQ</sequence>
<name>A0ACC1JA38_9FUNG</name>
<protein>
    <submittedName>
        <fullName evidence="1">Assembly factor cbp4</fullName>
    </submittedName>
</protein>
<evidence type="ECO:0000313" key="1">
    <source>
        <dbReference type="EMBL" id="KAJ1943770.1"/>
    </source>
</evidence>
<keyword evidence="2" id="KW-1185">Reference proteome</keyword>
<proteinExistence type="predicted"/>
<evidence type="ECO:0000313" key="2">
    <source>
        <dbReference type="Proteomes" id="UP001150603"/>
    </source>
</evidence>
<comment type="caution">
    <text evidence="1">The sequence shown here is derived from an EMBL/GenBank/DDBJ whole genome shotgun (WGS) entry which is preliminary data.</text>
</comment>
<reference evidence="1" key="1">
    <citation type="submission" date="2022-07" db="EMBL/GenBank/DDBJ databases">
        <title>Phylogenomic reconstructions and comparative analyses of Kickxellomycotina fungi.</title>
        <authorList>
            <person name="Reynolds N.K."/>
            <person name="Stajich J.E."/>
            <person name="Barry K."/>
            <person name="Grigoriev I.V."/>
            <person name="Crous P."/>
            <person name="Smith M.E."/>
        </authorList>
    </citation>
    <scope>NUCLEOTIDE SEQUENCE</scope>
    <source>
        <strain evidence="1">NRRL 5244</strain>
    </source>
</reference>
<organism evidence="1 2">
    <name type="scientific">Linderina macrospora</name>
    <dbReference type="NCBI Taxonomy" id="4868"/>
    <lineage>
        <taxon>Eukaryota</taxon>
        <taxon>Fungi</taxon>
        <taxon>Fungi incertae sedis</taxon>
        <taxon>Zoopagomycota</taxon>
        <taxon>Kickxellomycotina</taxon>
        <taxon>Kickxellomycetes</taxon>
        <taxon>Kickxellales</taxon>
        <taxon>Kickxellaceae</taxon>
        <taxon>Linderina</taxon>
    </lineage>
</organism>
<gene>
    <name evidence="1" type="primary">CBP4</name>
    <name evidence="1" type="ORF">FBU59_002806</name>
</gene>
<dbReference type="EMBL" id="JANBPW010001628">
    <property type="protein sequence ID" value="KAJ1943770.1"/>
    <property type="molecule type" value="Genomic_DNA"/>
</dbReference>
<accession>A0ACC1JA38</accession>
<dbReference type="Proteomes" id="UP001150603">
    <property type="component" value="Unassembled WGS sequence"/>
</dbReference>